<protein>
    <recommendedName>
        <fullName evidence="3">Serpin domain-containing protein</fullName>
    </recommendedName>
</protein>
<reference evidence="4" key="1">
    <citation type="submission" date="2021-01" db="EMBL/GenBank/DDBJ databases">
        <authorList>
            <person name="Corre E."/>
            <person name="Pelletier E."/>
            <person name="Niang G."/>
            <person name="Scheremetjew M."/>
            <person name="Finn R."/>
            <person name="Kale V."/>
            <person name="Holt S."/>
            <person name="Cochrane G."/>
            <person name="Meng A."/>
            <person name="Brown T."/>
            <person name="Cohen L."/>
        </authorList>
    </citation>
    <scope>NUCLEOTIDE SEQUENCE</scope>
    <source>
        <strain evidence="4">SAG 63-3</strain>
    </source>
</reference>
<dbReference type="GO" id="GO:0005615">
    <property type="term" value="C:extracellular space"/>
    <property type="evidence" value="ECO:0007669"/>
    <property type="project" value="InterPro"/>
</dbReference>
<dbReference type="SMART" id="SM00093">
    <property type="entry name" value="SERPIN"/>
    <property type="match status" value="1"/>
</dbReference>
<organism evidence="4">
    <name type="scientific">Polytomella parva</name>
    <dbReference type="NCBI Taxonomy" id="51329"/>
    <lineage>
        <taxon>Eukaryota</taxon>
        <taxon>Viridiplantae</taxon>
        <taxon>Chlorophyta</taxon>
        <taxon>core chlorophytes</taxon>
        <taxon>Chlorophyceae</taxon>
        <taxon>CS clade</taxon>
        <taxon>Chlamydomonadales</taxon>
        <taxon>Chlamydomonadaceae</taxon>
        <taxon>Polytomella</taxon>
    </lineage>
</organism>
<evidence type="ECO:0000256" key="2">
    <source>
        <dbReference type="RuleBase" id="RU000411"/>
    </source>
</evidence>
<dbReference type="InterPro" id="IPR023795">
    <property type="entry name" value="Serpin_CS"/>
</dbReference>
<gene>
    <name evidence="4" type="ORF">PPAR00522_LOCUS13461</name>
</gene>
<sequence length="378" mass="41298">MSMNISEFIASTGLQILVELIKSSTSLGGTGVFISPLSIYCALVLAYNGAGLNSTTQIELRNFLSQSLRGGSAPVNDEGFNTEVGQYIQWILEKSSSNEDSTFQLANGIWTRSLKINEDYALKMKDYYNATVSEAVNGATDVNEWVSKVTNGEIKKIIDSDSFNVILANALYFKGFWVSAFNKDYTRKAPFYLTDESAVDVNMMYQEFQHKHGVRYLDKSSKFRGIAIPYRNTSLAAIAVLPAANITLDSAAKDMLMSLKEFRAVGKISVNLPKFRAEGSFSLLESLRNAGLKTALSSSANFSRIADGLVIGDVLHKTVVDVDEEGTVAAAATAVIMLTSMPLGRPLEISFDRPFIMAIVDMDKYTPIFLGAVLNPSV</sequence>
<accession>A0A7S0V250</accession>
<dbReference type="PANTHER" id="PTHR11461">
    <property type="entry name" value="SERINE PROTEASE INHIBITOR, SERPIN"/>
    <property type="match status" value="1"/>
</dbReference>
<proteinExistence type="inferred from homology"/>
<evidence type="ECO:0000259" key="3">
    <source>
        <dbReference type="SMART" id="SM00093"/>
    </source>
</evidence>
<dbReference type="EMBL" id="HBFM01020691">
    <property type="protein sequence ID" value="CAD8778083.1"/>
    <property type="molecule type" value="Transcribed_RNA"/>
</dbReference>
<dbReference type="AlphaFoldDB" id="A0A7S0V250"/>
<comment type="similarity">
    <text evidence="1 2">Belongs to the serpin family.</text>
</comment>
<dbReference type="InterPro" id="IPR036186">
    <property type="entry name" value="Serpin_sf"/>
</dbReference>
<dbReference type="SUPFAM" id="SSF56574">
    <property type="entry name" value="Serpins"/>
    <property type="match status" value="1"/>
</dbReference>
<dbReference type="Gene3D" id="3.30.497.10">
    <property type="entry name" value="Antithrombin, subunit I, domain 2"/>
    <property type="match status" value="1"/>
</dbReference>
<dbReference type="PROSITE" id="PS00284">
    <property type="entry name" value="SERPIN"/>
    <property type="match status" value="1"/>
</dbReference>
<dbReference type="Gene3D" id="2.30.39.10">
    <property type="entry name" value="Alpha-1-antitrypsin, domain 1"/>
    <property type="match status" value="1"/>
</dbReference>
<dbReference type="InterPro" id="IPR023796">
    <property type="entry name" value="Serpin_dom"/>
</dbReference>
<name>A0A7S0V250_9CHLO</name>
<evidence type="ECO:0000256" key="1">
    <source>
        <dbReference type="ARBA" id="ARBA00009500"/>
    </source>
</evidence>
<dbReference type="PANTHER" id="PTHR11461:SF211">
    <property type="entry name" value="GH10112P-RELATED"/>
    <property type="match status" value="1"/>
</dbReference>
<feature type="domain" description="Serpin" evidence="3">
    <location>
        <begin position="14"/>
        <end position="376"/>
    </location>
</feature>
<dbReference type="InterPro" id="IPR000215">
    <property type="entry name" value="Serpin_fam"/>
</dbReference>
<evidence type="ECO:0000313" key="4">
    <source>
        <dbReference type="EMBL" id="CAD8778083.1"/>
    </source>
</evidence>
<dbReference type="InterPro" id="IPR042185">
    <property type="entry name" value="Serpin_sf_2"/>
</dbReference>
<dbReference type="GO" id="GO:0004867">
    <property type="term" value="F:serine-type endopeptidase inhibitor activity"/>
    <property type="evidence" value="ECO:0007669"/>
    <property type="project" value="InterPro"/>
</dbReference>
<dbReference type="Pfam" id="PF00079">
    <property type="entry name" value="Serpin"/>
    <property type="match status" value="1"/>
</dbReference>
<dbReference type="InterPro" id="IPR042178">
    <property type="entry name" value="Serpin_sf_1"/>
</dbReference>